<dbReference type="Pfam" id="PF02602">
    <property type="entry name" value="HEM4"/>
    <property type="match status" value="1"/>
</dbReference>
<evidence type="ECO:0000256" key="1">
    <source>
        <dbReference type="ARBA" id="ARBA00004772"/>
    </source>
</evidence>
<comment type="function">
    <text evidence="6 9">Catalyzes cyclization of the linear tetrapyrrole, hydroxymethylbilane, to the macrocyclic uroporphyrinogen III.</text>
</comment>
<keyword evidence="5 9" id="KW-0627">Porphyrin biosynthesis</keyword>
<evidence type="ECO:0000256" key="4">
    <source>
        <dbReference type="ARBA" id="ARBA00023239"/>
    </source>
</evidence>
<sequence>MTERSNDSARPRVLITRPGERGLPLARAIAALGAEVEILEVMRQERLAETPQERAVWLNFDQFHKVVVVSPYAASCLVEAVEHYWPQLPLGIEFYAVGAATAEVLHHAWGVKTRIPPPELENTSEALLTLSALQRLDEQRILLVAGEGGRLLLGDTLAQRGARVERLALYRRVLMEPRGVPGECLVTGKYAALVVSSGEILEHLAGWCKKTALNQPLIVSSRRLATLAERLGFVDCHVADGATPAALAIAVARVCDLKGVDHDDLEKG</sequence>
<proteinExistence type="inferred from homology"/>
<organism evidence="11 12">
    <name type="scientific">Pistricoccus aurantiacus</name>
    <dbReference type="NCBI Taxonomy" id="1883414"/>
    <lineage>
        <taxon>Bacteria</taxon>
        <taxon>Pseudomonadati</taxon>
        <taxon>Pseudomonadota</taxon>
        <taxon>Gammaproteobacteria</taxon>
        <taxon>Oceanospirillales</taxon>
        <taxon>Halomonadaceae</taxon>
        <taxon>Pistricoccus</taxon>
    </lineage>
</organism>
<dbReference type="CDD" id="cd06578">
    <property type="entry name" value="HemD"/>
    <property type="match status" value="1"/>
</dbReference>
<comment type="pathway">
    <text evidence="1 9">Porphyrin-containing compound metabolism; protoporphyrin-IX biosynthesis; coproporphyrinogen-III from 5-aminolevulinate: step 3/4.</text>
</comment>
<evidence type="ECO:0000256" key="8">
    <source>
        <dbReference type="ARBA" id="ARBA00048617"/>
    </source>
</evidence>
<dbReference type="Proteomes" id="UP000321272">
    <property type="component" value="Chromosome"/>
</dbReference>
<dbReference type="InterPro" id="IPR036108">
    <property type="entry name" value="4pyrrol_syn_uPrphyn_synt_sf"/>
</dbReference>
<dbReference type="GO" id="GO:0006782">
    <property type="term" value="P:protoporphyrinogen IX biosynthetic process"/>
    <property type="evidence" value="ECO:0007669"/>
    <property type="project" value="UniProtKB-UniRule"/>
</dbReference>
<keyword evidence="4 9" id="KW-0456">Lyase</keyword>
<dbReference type="Gene3D" id="3.40.50.10090">
    <property type="match status" value="2"/>
</dbReference>
<evidence type="ECO:0000256" key="7">
    <source>
        <dbReference type="ARBA" id="ARBA00040167"/>
    </source>
</evidence>
<accession>A0A5B8SSQ8</accession>
<dbReference type="GO" id="GO:0006780">
    <property type="term" value="P:uroporphyrinogen III biosynthetic process"/>
    <property type="evidence" value="ECO:0007669"/>
    <property type="project" value="UniProtKB-UniRule"/>
</dbReference>
<dbReference type="PANTHER" id="PTHR38042:SF1">
    <property type="entry name" value="UROPORPHYRINOGEN-III SYNTHASE, CHLOROPLASTIC"/>
    <property type="match status" value="1"/>
</dbReference>
<dbReference type="EC" id="4.2.1.75" evidence="3 9"/>
<dbReference type="InterPro" id="IPR039793">
    <property type="entry name" value="UROS/Hem4"/>
</dbReference>
<evidence type="ECO:0000259" key="10">
    <source>
        <dbReference type="Pfam" id="PF02602"/>
    </source>
</evidence>
<dbReference type="OrthoDB" id="9787650at2"/>
<evidence type="ECO:0000256" key="6">
    <source>
        <dbReference type="ARBA" id="ARBA00037589"/>
    </source>
</evidence>
<dbReference type="GO" id="GO:0004852">
    <property type="term" value="F:uroporphyrinogen-III synthase activity"/>
    <property type="evidence" value="ECO:0007669"/>
    <property type="project" value="UniProtKB-UniRule"/>
</dbReference>
<name>A0A5B8SSQ8_9GAMM</name>
<comment type="similarity">
    <text evidence="2 9">Belongs to the uroporphyrinogen-III synthase family.</text>
</comment>
<evidence type="ECO:0000256" key="3">
    <source>
        <dbReference type="ARBA" id="ARBA00013109"/>
    </source>
</evidence>
<reference evidence="11 12" key="1">
    <citation type="submission" date="2019-06" db="EMBL/GenBank/DDBJ databases">
        <title>Genome analyses of bacteria isolated from kimchi.</title>
        <authorList>
            <person name="Lee S."/>
            <person name="Ahn S."/>
            <person name="Roh S."/>
        </authorList>
    </citation>
    <scope>NUCLEOTIDE SEQUENCE [LARGE SCALE GENOMIC DNA]</scope>
    <source>
        <strain evidence="11 12">CBA4606</strain>
    </source>
</reference>
<evidence type="ECO:0000256" key="2">
    <source>
        <dbReference type="ARBA" id="ARBA00008133"/>
    </source>
</evidence>
<dbReference type="RefSeq" id="WP_147183590.1">
    <property type="nucleotide sequence ID" value="NZ_CP042382.1"/>
</dbReference>
<feature type="domain" description="Tetrapyrrole biosynthesis uroporphyrinogen III synthase" evidence="10">
    <location>
        <begin position="25"/>
        <end position="247"/>
    </location>
</feature>
<dbReference type="InterPro" id="IPR003754">
    <property type="entry name" value="4pyrrol_synth_uPrphyn_synth"/>
</dbReference>
<dbReference type="AlphaFoldDB" id="A0A5B8SSQ8"/>
<dbReference type="EMBL" id="CP042382">
    <property type="protein sequence ID" value="QEA38525.1"/>
    <property type="molecule type" value="Genomic_DNA"/>
</dbReference>
<evidence type="ECO:0000256" key="9">
    <source>
        <dbReference type="RuleBase" id="RU366031"/>
    </source>
</evidence>
<protein>
    <recommendedName>
        <fullName evidence="7 9">Uroporphyrinogen-III synthase</fullName>
        <ecNumber evidence="3 9">4.2.1.75</ecNumber>
    </recommendedName>
</protein>
<evidence type="ECO:0000256" key="5">
    <source>
        <dbReference type="ARBA" id="ARBA00023244"/>
    </source>
</evidence>
<evidence type="ECO:0000313" key="11">
    <source>
        <dbReference type="EMBL" id="QEA38525.1"/>
    </source>
</evidence>
<dbReference type="UniPathway" id="UPA00251">
    <property type="reaction ID" value="UER00320"/>
</dbReference>
<dbReference type="SUPFAM" id="SSF69618">
    <property type="entry name" value="HemD-like"/>
    <property type="match status" value="1"/>
</dbReference>
<comment type="catalytic activity">
    <reaction evidence="8 9">
        <text>hydroxymethylbilane = uroporphyrinogen III + H2O</text>
        <dbReference type="Rhea" id="RHEA:18965"/>
        <dbReference type="ChEBI" id="CHEBI:15377"/>
        <dbReference type="ChEBI" id="CHEBI:57308"/>
        <dbReference type="ChEBI" id="CHEBI:57845"/>
        <dbReference type="EC" id="4.2.1.75"/>
    </reaction>
</comment>
<dbReference type="PANTHER" id="PTHR38042">
    <property type="entry name" value="UROPORPHYRINOGEN-III SYNTHASE, CHLOROPLASTIC"/>
    <property type="match status" value="1"/>
</dbReference>
<evidence type="ECO:0000313" key="12">
    <source>
        <dbReference type="Proteomes" id="UP000321272"/>
    </source>
</evidence>
<gene>
    <name evidence="11" type="ORF">FGL86_05110</name>
</gene>
<keyword evidence="12" id="KW-1185">Reference proteome</keyword>
<dbReference type="KEGG" id="paur:FGL86_05110"/>